<evidence type="ECO:0000313" key="1">
    <source>
        <dbReference type="EMBL" id="ECW3244368.1"/>
    </source>
</evidence>
<gene>
    <name evidence="1" type="ORF">F3Y72_23850</name>
</gene>
<sequence length="45" mass="5318">MWLAYKNEVKLIDITNTPDNVNWPVPPGERASHDLKSTWNHFHMN</sequence>
<proteinExistence type="predicted"/>
<dbReference type="AlphaFoldDB" id="A0A613R1X2"/>
<accession>A0A613R1X2</accession>
<dbReference type="EMBL" id="AAKWAR010000076">
    <property type="protein sequence ID" value="ECW3244368.1"/>
    <property type="molecule type" value="Genomic_DNA"/>
</dbReference>
<reference evidence="1" key="1">
    <citation type="submission" date="2019-09" db="EMBL/GenBank/DDBJ databases">
        <authorList>
            <consortium name="PulseNet: The National Subtyping Network for Foodborne Disease Surveillance"/>
            <person name="Tarr C.L."/>
            <person name="Trees E."/>
            <person name="Katz L.S."/>
            <person name="Carleton-Romer H.A."/>
            <person name="Stroika S."/>
            <person name="Kucerova Z."/>
            <person name="Roache K.F."/>
            <person name="Sabol A.L."/>
            <person name="Besser J."/>
            <person name="Gerner-Smidt P."/>
        </authorList>
    </citation>
    <scope>NUCLEOTIDE SEQUENCE</scope>
    <source>
        <strain evidence="1">PNUSAS099464</strain>
    </source>
</reference>
<organism evidence="1">
    <name type="scientific">Salmonella enterica</name>
    <name type="common">Salmonella choleraesuis</name>
    <dbReference type="NCBI Taxonomy" id="28901"/>
    <lineage>
        <taxon>Bacteria</taxon>
        <taxon>Pseudomonadati</taxon>
        <taxon>Pseudomonadota</taxon>
        <taxon>Gammaproteobacteria</taxon>
        <taxon>Enterobacterales</taxon>
        <taxon>Enterobacteriaceae</taxon>
        <taxon>Salmonella</taxon>
    </lineage>
</organism>
<name>A0A613R1X2_SALER</name>
<protein>
    <submittedName>
        <fullName evidence="1">Phage tail protein</fullName>
    </submittedName>
</protein>
<comment type="caution">
    <text evidence="1">The sequence shown here is derived from an EMBL/GenBank/DDBJ whole genome shotgun (WGS) entry which is preliminary data.</text>
</comment>